<name>D3B2E4_HETP5</name>
<keyword evidence="2" id="KW-1185">Reference proteome</keyword>
<protein>
    <submittedName>
        <fullName evidence="1">Uncharacterized protein</fullName>
    </submittedName>
</protein>
<reference evidence="1 2" key="1">
    <citation type="journal article" date="2011" name="Genome Res.">
        <title>Phylogeny-wide analysis of social amoeba genomes highlights ancient origins for complex intercellular communication.</title>
        <authorList>
            <person name="Heidel A.J."/>
            <person name="Lawal H.M."/>
            <person name="Felder M."/>
            <person name="Schilde C."/>
            <person name="Helps N.R."/>
            <person name="Tunggal B."/>
            <person name="Rivero F."/>
            <person name="John U."/>
            <person name="Schleicher M."/>
            <person name="Eichinger L."/>
            <person name="Platzer M."/>
            <person name="Noegel A.A."/>
            <person name="Schaap P."/>
            <person name="Gloeckner G."/>
        </authorList>
    </citation>
    <scope>NUCLEOTIDE SEQUENCE [LARGE SCALE GENOMIC DNA]</scope>
    <source>
        <strain evidence="2">ATCC 26659 / Pp 5 / PN500</strain>
    </source>
</reference>
<organism evidence="1 2">
    <name type="scientific">Heterostelium pallidum (strain ATCC 26659 / Pp 5 / PN500)</name>
    <name type="common">Cellular slime mold</name>
    <name type="synonym">Polysphondylium pallidum</name>
    <dbReference type="NCBI Taxonomy" id="670386"/>
    <lineage>
        <taxon>Eukaryota</taxon>
        <taxon>Amoebozoa</taxon>
        <taxon>Evosea</taxon>
        <taxon>Eumycetozoa</taxon>
        <taxon>Dictyostelia</taxon>
        <taxon>Acytosteliales</taxon>
        <taxon>Acytosteliaceae</taxon>
        <taxon>Heterostelium</taxon>
    </lineage>
</organism>
<evidence type="ECO:0000313" key="1">
    <source>
        <dbReference type="EMBL" id="EFA84519.1"/>
    </source>
</evidence>
<comment type="caution">
    <text evidence="1">The sequence shown here is derived from an EMBL/GenBank/DDBJ whole genome shotgun (WGS) entry which is preliminary data.</text>
</comment>
<sequence length="88" mass="10293">MRRHKKRRDEIELDSLIRIFDYVEKIIVDKILTSMETLMSMVSSFMFFNPTKPKASGAKNVDTSHREKIKILQMVIAHVKGLDVAMFH</sequence>
<accession>D3B2E4</accession>
<proteinExistence type="predicted"/>
<evidence type="ECO:0000313" key="2">
    <source>
        <dbReference type="Proteomes" id="UP000001396"/>
    </source>
</evidence>
<dbReference type="EMBL" id="ADBJ01000009">
    <property type="protein sequence ID" value="EFA84519.1"/>
    <property type="molecule type" value="Genomic_DNA"/>
</dbReference>
<gene>
    <name evidence="1" type="ORF">PPL_02555</name>
</gene>
<dbReference type="Proteomes" id="UP000001396">
    <property type="component" value="Unassembled WGS sequence"/>
</dbReference>
<dbReference type="AlphaFoldDB" id="D3B2E4"/>
<dbReference type="InParanoid" id="D3B2E4"/>
<dbReference type="RefSeq" id="XP_020436632.1">
    <property type="nucleotide sequence ID" value="XM_020573537.1"/>
</dbReference>
<dbReference type="GeneID" id="31358079"/>